<evidence type="ECO:0000313" key="3">
    <source>
        <dbReference type="Proteomes" id="UP000094065"/>
    </source>
</evidence>
<protein>
    <submittedName>
        <fullName evidence="2">Uncharacterized protein</fullName>
    </submittedName>
</protein>
<keyword evidence="3" id="KW-1185">Reference proteome</keyword>
<keyword evidence="1" id="KW-0812">Transmembrane</keyword>
<dbReference type="RefSeq" id="XP_018991688.1">
    <property type="nucleotide sequence ID" value="XM_019140537.1"/>
</dbReference>
<comment type="caution">
    <text evidence="2">The sequence shown here is derived from an EMBL/GenBank/DDBJ whole genome shotgun (WGS) entry which is preliminary data.</text>
</comment>
<accession>A0A1E3HII9</accession>
<evidence type="ECO:0000256" key="1">
    <source>
        <dbReference type="SAM" id="Phobius"/>
    </source>
</evidence>
<keyword evidence="1" id="KW-0472">Membrane</keyword>
<dbReference type="EMBL" id="AWGJ01000009">
    <property type="protein sequence ID" value="ODN76158.1"/>
    <property type="molecule type" value="Genomic_DNA"/>
</dbReference>
<dbReference type="Proteomes" id="UP000094065">
    <property type="component" value="Unassembled WGS sequence"/>
</dbReference>
<reference evidence="2 3" key="1">
    <citation type="submission" date="2016-06" db="EMBL/GenBank/DDBJ databases">
        <title>Evolution of pathogenesis and genome organization in the Tremellales.</title>
        <authorList>
            <person name="Cuomo C."/>
            <person name="Litvintseva A."/>
            <person name="Heitman J."/>
            <person name="Chen Y."/>
            <person name="Sun S."/>
            <person name="Springer D."/>
            <person name="Dromer F."/>
            <person name="Young S."/>
            <person name="Zeng Q."/>
            <person name="Chapman S."/>
            <person name="Gujja S."/>
            <person name="Saif S."/>
            <person name="Birren B."/>
        </authorList>
    </citation>
    <scope>NUCLEOTIDE SEQUENCE [LARGE SCALE GENOMIC DNA]</scope>
    <source>
        <strain evidence="2 3">CBS 6039</strain>
    </source>
</reference>
<dbReference type="RefSeq" id="XP_018991687.1">
    <property type="nucleotide sequence ID" value="XM_019140536.1"/>
</dbReference>
<dbReference type="EMBL" id="AWGJ01000009">
    <property type="protein sequence ID" value="ODN76156.1"/>
    <property type="molecule type" value="Genomic_DNA"/>
</dbReference>
<keyword evidence="1" id="KW-1133">Transmembrane helix</keyword>
<dbReference type="GeneID" id="30157388"/>
<dbReference type="AlphaFoldDB" id="A0A1E3HII9"/>
<proteinExistence type="predicted"/>
<dbReference type="EMBL" id="AWGJ01000009">
    <property type="protein sequence ID" value="ODN76157.1"/>
    <property type="molecule type" value="Genomic_DNA"/>
</dbReference>
<organism evidence="2 3">
    <name type="scientific">Cryptococcus amylolentus CBS 6039</name>
    <dbReference type="NCBI Taxonomy" id="1295533"/>
    <lineage>
        <taxon>Eukaryota</taxon>
        <taxon>Fungi</taxon>
        <taxon>Dikarya</taxon>
        <taxon>Basidiomycota</taxon>
        <taxon>Agaricomycotina</taxon>
        <taxon>Tremellomycetes</taxon>
        <taxon>Tremellales</taxon>
        <taxon>Cryptococcaceae</taxon>
        <taxon>Cryptococcus</taxon>
    </lineage>
</organism>
<dbReference type="RefSeq" id="XP_018991690.1">
    <property type="nucleotide sequence ID" value="XM_019140539.1"/>
</dbReference>
<sequence length="204" mass="22760">MGLEIIRNLIPMCHSENCQALSFDSAKGLVSHVRCVHLVEFAQLSDSMPVWRKLCLWYAGLNFLVLLVTGLTLGTAFIIQQSTTMPCFLKDPLMASHLLVSPMPLGVSMLGRKHHLQQVGLEESEAPFWPVHGECQSGFFAGFSGSIFRPNTSNDGGWDSQERLPDGQPVVPSLEREGAFQFCVKKRLRAKCAILNLEFHPMCW</sequence>
<name>A0A1E3HII9_9TREE</name>
<gene>
    <name evidence="2" type="ORF">L202_06079</name>
</gene>
<dbReference type="EMBL" id="AWGJ01000009">
    <property type="protein sequence ID" value="ODN76159.1"/>
    <property type="molecule type" value="Genomic_DNA"/>
</dbReference>
<evidence type="ECO:0000313" key="2">
    <source>
        <dbReference type="EMBL" id="ODN76159.1"/>
    </source>
</evidence>
<dbReference type="RefSeq" id="XP_018991689.1">
    <property type="nucleotide sequence ID" value="XM_019140538.1"/>
</dbReference>
<feature type="transmembrane region" description="Helical" evidence="1">
    <location>
        <begin position="55"/>
        <end position="79"/>
    </location>
</feature>